<keyword evidence="2" id="KW-1185">Reference proteome</keyword>
<reference evidence="1 2" key="1">
    <citation type="journal article" date="2020" name="Nature">
        <title>Bacterial chemolithoautotrophy via manganese oxidation.</title>
        <authorList>
            <person name="Yu H."/>
            <person name="Leadbetter J.R."/>
        </authorList>
    </citation>
    <scope>NUCLEOTIDE SEQUENCE [LARGE SCALE GENOMIC DNA]</scope>
    <source>
        <strain evidence="1 2">RBP-1</strain>
    </source>
</reference>
<accession>A0A7X6DC94</accession>
<organism evidence="1 2">
    <name type="scientific">Ramlibacter lithotrophicus</name>
    <dbReference type="NCBI Taxonomy" id="2606681"/>
    <lineage>
        <taxon>Bacteria</taxon>
        <taxon>Pseudomonadati</taxon>
        <taxon>Pseudomonadota</taxon>
        <taxon>Betaproteobacteria</taxon>
        <taxon>Burkholderiales</taxon>
        <taxon>Comamonadaceae</taxon>
        <taxon>Ramlibacter</taxon>
    </lineage>
</organism>
<name>A0A7X6DC94_9BURK</name>
<comment type="caution">
    <text evidence="1">The sequence shown here is derived from an EMBL/GenBank/DDBJ whole genome shotgun (WGS) entry which is preliminary data.</text>
</comment>
<dbReference type="AlphaFoldDB" id="A0A7X6DC94"/>
<evidence type="ECO:0000313" key="2">
    <source>
        <dbReference type="Proteomes" id="UP000521868"/>
    </source>
</evidence>
<dbReference type="SUPFAM" id="SSF46955">
    <property type="entry name" value="Putative DNA-binding domain"/>
    <property type="match status" value="1"/>
</dbReference>
<gene>
    <name evidence="1" type="ORF">RAMLITH_01690</name>
</gene>
<evidence type="ECO:0000313" key="1">
    <source>
        <dbReference type="EMBL" id="NKE64519.1"/>
    </source>
</evidence>
<dbReference type="Proteomes" id="UP000521868">
    <property type="component" value="Unassembled WGS sequence"/>
</dbReference>
<sequence length="72" mass="7846">MNTQETNSVRPRQAAQFLGIGESTLWRWAKERADFPPPIKLGPRTTVWKIASLAAFRDAQAGAASSAAGHPR</sequence>
<dbReference type="InterPro" id="IPR009061">
    <property type="entry name" value="DNA-bd_dom_put_sf"/>
</dbReference>
<dbReference type="Pfam" id="PF05930">
    <property type="entry name" value="Phage_AlpA"/>
    <property type="match status" value="1"/>
</dbReference>
<dbReference type="InterPro" id="IPR010260">
    <property type="entry name" value="AlpA"/>
</dbReference>
<proteinExistence type="predicted"/>
<protein>
    <submittedName>
        <fullName evidence="1">AlpA family phage regulatory protein</fullName>
    </submittedName>
</protein>
<dbReference type="EMBL" id="VTOX01000001">
    <property type="protein sequence ID" value="NKE64519.1"/>
    <property type="molecule type" value="Genomic_DNA"/>
</dbReference>